<gene>
    <name evidence="1" type="ORF">GXP69_08945</name>
</gene>
<evidence type="ECO:0000313" key="1">
    <source>
        <dbReference type="EMBL" id="NEM97818.1"/>
    </source>
</evidence>
<dbReference type="RefSeq" id="WP_163914530.1">
    <property type="nucleotide sequence ID" value="NZ_JAAGWD010000003.1"/>
</dbReference>
<reference evidence="1 2" key="1">
    <citation type="submission" date="2020-02" db="EMBL/GenBank/DDBJ databases">
        <authorList>
            <person name="Kim M.K."/>
        </authorList>
    </citation>
    <scope>NUCLEOTIDE SEQUENCE [LARGE SCALE GENOMIC DNA]</scope>
    <source>
        <strain evidence="1 2">BT327</strain>
    </source>
</reference>
<dbReference type="Proteomes" id="UP000474777">
    <property type="component" value="Unassembled WGS sequence"/>
</dbReference>
<keyword evidence="2" id="KW-1185">Reference proteome</keyword>
<dbReference type="SUPFAM" id="SSF55961">
    <property type="entry name" value="Bet v1-like"/>
    <property type="match status" value="1"/>
</dbReference>
<dbReference type="CDD" id="cd07818">
    <property type="entry name" value="SRPBCC_1"/>
    <property type="match status" value="1"/>
</dbReference>
<name>A0A6B3LV60_9BACT</name>
<dbReference type="InterPro" id="IPR019587">
    <property type="entry name" value="Polyketide_cyclase/dehydratase"/>
</dbReference>
<accession>A0A6B3LV60</accession>
<dbReference type="EMBL" id="JAAGWD010000003">
    <property type="protein sequence ID" value="NEM97818.1"/>
    <property type="molecule type" value="Genomic_DNA"/>
</dbReference>
<comment type="caution">
    <text evidence="1">The sequence shown here is derived from an EMBL/GenBank/DDBJ whole genome shotgun (WGS) entry which is preliminary data.</text>
</comment>
<evidence type="ECO:0000313" key="2">
    <source>
        <dbReference type="Proteomes" id="UP000474777"/>
    </source>
</evidence>
<dbReference type="Gene3D" id="3.30.530.20">
    <property type="match status" value="1"/>
</dbReference>
<protein>
    <submittedName>
        <fullName evidence="1">SRPBCC family protein</fullName>
    </submittedName>
</protein>
<sequence length="193" mass="21578">MKLLKSIGISLLGLVLLLALGSLLISSKLKVERSIEVAAPADAAFDQVNTLRNWERWSPWHGIDQHMILTYSGPDGGAGASYNWFSKHPDVGDGEFKIIKTEPFKMINAEMKFGPEQHPANTTYTFDETAKGTRITWVLESDMGMNPVYKYFGFFFLDKMVGADFERGLSNMKQILEAQPVGQQEDSHAGHNH</sequence>
<proteinExistence type="predicted"/>
<dbReference type="InterPro" id="IPR023393">
    <property type="entry name" value="START-like_dom_sf"/>
</dbReference>
<dbReference type="Pfam" id="PF10604">
    <property type="entry name" value="Polyketide_cyc2"/>
    <property type="match status" value="1"/>
</dbReference>
<dbReference type="AlphaFoldDB" id="A0A6B3LV60"/>
<organism evidence="1 2">
    <name type="scientific">Pontibacter burrus</name>
    <dbReference type="NCBI Taxonomy" id="2704466"/>
    <lineage>
        <taxon>Bacteria</taxon>
        <taxon>Pseudomonadati</taxon>
        <taxon>Bacteroidota</taxon>
        <taxon>Cytophagia</taxon>
        <taxon>Cytophagales</taxon>
        <taxon>Hymenobacteraceae</taxon>
        <taxon>Pontibacter</taxon>
    </lineage>
</organism>